<dbReference type="AlphaFoldDB" id="A0AAE0YBU8"/>
<dbReference type="EMBL" id="JAWDGP010006596">
    <property type="protein sequence ID" value="KAK3738496.1"/>
    <property type="molecule type" value="Genomic_DNA"/>
</dbReference>
<reference evidence="1" key="1">
    <citation type="journal article" date="2023" name="G3 (Bethesda)">
        <title>A reference genome for the long-term kleptoplast-retaining sea slug Elysia crispata morphotype clarki.</title>
        <authorList>
            <person name="Eastman K.E."/>
            <person name="Pendleton A.L."/>
            <person name="Shaikh M.A."/>
            <person name="Suttiyut T."/>
            <person name="Ogas R."/>
            <person name="Tomko P."/>
            <person name="Gavelis G."/>
            <person name="Widhalm J.R."/>
            <person name="Wisecaver J.H."/>
        </authorList>
    </citation>
    <scope>NUCLEOTIDE SEQUENCE</scope>
    <source>
        <strain evidence="1">ECLA1</strain>
    </source>
</reference>
<protein>
    <submittedName>
        <fullName evidence="1">Uncharacterized protein</fullName>
    </submittedName>
</protein>
<sequence>MFAHVYLFVVGSQAPATFTKHKVSSVLLSAGHGPLLVPLPLAQQEGWRDVVSWSVQYSHHVRGNSWSSQLVAWSGDQAKPSQTFSRFLLFCGCVRCKMSSTLGMIHGAASTRTEPVNCKDWPTLGPERHRPRIERWTMDRGYSRNYRGWGGVGGFNGRLLCPPEWSLVEESEGEFPGRALKLMGQTISM</sequence>
<comment type="caution">
    <text evidence="1">The sequence shown here is derived from an EMBL/GenBank/DDBJ whole genome shotgun (WGS) entry which is preliminary data.</text>
</comment>
<evidence type="ECO:0000313" key="1">
    <source>
        <dbReference type="EMBL" id="KAK3738496.1"/>
    </source>
</evidence>
<proteinExistence type="predicted"/>
<evidence type="ECO:0000313" key="2">
    <source>
        <dbReference type="Proteomes" id="UP001283361"/>
    </source>
</evidence>
<accession>A0AAE0YBU8</accession>
<dbReference type="Proteomes" id="UP001283361">
    <property type="component" value="Unassembled WGS sequence"/>
</dbReference>
<keyword evidence="2" id="KW-1185">Reference proteome</keyword>
<name>A0AAE0YBU8_9GAST</name>
<organism evidence="1 2">
    <name type="scientific">Elysia crispata</name>
    <name type="common">lettuce slug</name>
    <dbReference type="NCBI Taxonomy" id="231223"/>
    <lineage>
        <taxon>Eukaryota</taxon>
        <taxon>Metazoa</taxon>
        <taxon>Spiralia</taxon>
        <taxon>Lophotrochozoa</taxon>
        <taxon>Mollusca</taxon>
        <taxon>Gastropoda</taxon>
        <taxon>Heterobranchia</taxon>
        <taxon>Euthyneura</taxon>
        <taxon>Panpulmonata</taxon>
        <taxon>Sacoglossa</taxon>
        <taxon>Placobranchoidea</taxon>
        <taxon>Plakobranchidae</taxon>
        <taxon>Elysia</taxon>
    </lineage>
</organism>
<gene>
    <name evidence="1" type="ORF">RRG08_034785</name>
</gene>